<reference evidence="3" key="1">
    <citation type="submission" date="2015-03" db="EMBL/GenBank/DDBJ databases">
        <title>Draft genome sequence of a novel methanotroph (Sn10-6) isolated from flooded ricefield rhizosphere in India.</title>
        <authorList>
            <person name="Pandit P.S."/>
            <person name="Pore S.D."/>
            <person name="Arora P."/>
            <person name="Kapse N.G."/>
            <person name="Dhakephalkar P.K."/>
            <person name="Rahalkar M.C."/>
        </authorList>
    </citation>
    <scope>NUCLEOTIDE SEQUENCE [LARGE SCALE GENOMIC DNA]</scope>
    <source>
        <strain evidence="3">Sn10-6</strain>
    </source>
</reference>
<dbReference type="NCBIfam" id="NF012211">
    <property type="entry name" value="tand_rpt_95"/>
    <property type="match status" value="5"/>
</dbReference>
<dbReference type="Pfam" id="PF17963">
    <property type="entry name" value="Big_9"/>
    <property type="match status" value="5"/>
</dbReference>
<feature type="non-terminal residue" evidence="2">
    <location>
        <position position="488"/>
    </location>
</feature>
<dbReference type="Proteomes" id="UP000033684">
    <property type="component" value="Unassembled WGS sequence"/>
</dbReference>
<dbReference type="OrthoDB" id="8561077at2"/>
<name>A0A0F3IDT8_9GAMM</name>
<dbReference type="PATRIC" id="fig|1632867.3.peg.4172"/>
<feature type="non-terminal residue" evidence="2">
    <location>
        <position position="1"/>
    </location>
</feature>
<feature type="domain" description="Cadherin" evidence="1">
    <location>
        <begin position="313"/>
        <end position="401"/>
    </location>
</feature>
<organism evidence="2 3">
    <name type="scientific">Methylocucumis oryzae</name>
    <dbReference type="NCBI Taxonomy" id="1632867"/>
    <lineage>
        <taxon>Bacteria</taxon>
        <taxon>Pseudomonadati</taxon>
        <taxon>Pseudomonadota</taxon>
        <taxon>Gammaproteobacteria</taxon>
        <taxon>Methylococcales</taxon>
        <taxon>Methylococcaceae</taxon>
        <taxon>Methylocucumis</taxon>
    </lineage>
</organism>
<dbReference type="Gene3D" id="2.60.40.3440">
    <property type="match status" value="3"/>
</dbReference>
<dbReference type="EMBL" id="LAJX01000387">
    <property type="protein sequence ID" value="KJV04931.1"/>
    <property type="molecule type" value="Genomic_DNA"/>
</dbReference>
<feature type="domain" description="Cadherin" evidence="1">
    <location>
        <begin position="119"/>
        <end position="207"/>
    </location>
</feature>
<reference evidence="2 3" key="2">
    <citation type="journal article" date="2016" name="Microb. Ecol.">
        <title>Genome Characteristics of a Novel Type I Methanotroph (Sn10-6) Isolated from a Flooded Indian Rice Field.</title>
        <authorList>
            <person name="Rahalkar M.C."/>
            <person name="Pandit P.S."/>
            <person name="Dhakephalkar P.K."/>
            <person name="Pore S."/>
            <person name="Arora P."/>
            <person name="Kapse N."/>
        </authorList>
    </citation>
    <scope>NUCLEOTIDE SEQUENCE [LARGE SCALE GENOMIC DNA]</scope>
    <source>
        <strain evidence="2 3">Sn10-6</strain>
    </source>
</reference>
<dbReference type="InterPro" id="IPR002126">
    <property type="entry name" value="Cadherin-like_dom"/>
</dbReference>
<dbReference type="AlphaFoldDB" id="A0A0F3IDT8"/>
<accession>A0A0F3IDT8</accession>
<protein>
    <recommendedName>
        <fullName evidence="1">Cadherin domain-containing protein</fullName>
    </recommendedName>
</protein>
<dbReference type="GO" id="GO:0016020">
    <property type="term" value="C:membrane"/>
    <property type="evidence" value="ECO:0007669"/>
    <property type="project" value="InterPro"/>
</dbReference>
<gene>
    <name evidence="2" type="ORF">VZ94_21845</name>
</gene>
<evidence type="ECO:0000313" key="2">
    <source>
        <dbReference type="EMBL" id="KJV04931.1"/>
    </source>
</evidence>
<evidence type="ECO:0000259" key="1">
    <source>
        <dbReference type="SMART" id="SM00112"/>
    </source>
</evidence>
<sequence>LTLTVTPVVDIADDNVTLDQDSSVTIDVLANDSFEGSPVITDVTTPSHGTVTLNADGTVTYTPNPGYTGNDSFSYTVTSPDGITETATVNIVVNPVNHAPTASNDTGIGLEDDVQTGNVLANDSDPDGDDLTVTGFSVNGENYTPGDSASIPGIGTFTLNSDGDYTFTPEPDYHGPVPEITVTVSDGEFSTTSTLTLTVTPVSDIANDNAVTDEDTAVIIDVLANDSFEGSPVITSTSTPSHGTVEINADGTVTYTPNPGYTGNDSFSYTVTSPDGITETATVNIVVNPVNHAPTASNDTGIGLEDDVQTGNVLANDRDPDGDELTVTGFTVNGENYTPGDNATIPGIGTFTLSSDGDYTFTPEPDYHGPVPEITVTVSDGEFSTTSTLTLTVTPVSDIANDNTVTDEDTAVIIDVLANDSFEGSPVITDVTTPSHGTVEINADGTVTYTPNPGYTGNDSFTYTVTSPDGITETATVNIVVNPVNHAP</sequence>
<dbReference type="InterPro" id="IPR026395">
    <property type="entry name" value="CshA_fibril"/>
</dbReference>
<dbReference type="GO" id="GO:0007156">
    <property type="term" value="P:homophilic cell adhesion via plasma membrane adhesion molecules"/>
    <property type="evidence" value="ECO:0007669"/>
    <property type="project" value="InterPro"/>
</dbReference>
<proteinExistence type="predicted"/>
<dbReference type="NCBIfam" id="TIGR04225">
    <property type="entry name" value="CshA_fibril_rpt"/>
    <property type="match status" value="2"/>
</dbReference>
<evidence type="ECO:0000313" key="3">
    <source>
        <dbReference type="Proteomes" id="UP000033684"/>
    </source>
</evidence>
<dbReference type="Gene3D" id="2.60.40.1200">
    <property type="match status" value="2"/>
</dbReference>
<dbReference type="GO" id="GO:0005509">
    <property type="term" value="F:calcium ion binding"/>
    <property type="evidence" value="ECO:0007669"/>
    <property type="project" value="InterPro"/>
</dbReference>
<keyword evidence="3" id="KW-1185">Reference proteome</keyword>
<dbReference type="SMART" id="SM00112">
    <property type="entry name" value="CA"/>
    <property type="match status" value="2"/>
</dbReference>
<comment type="caution">
    <text evidence="2">The sequence shown here is derived from an EMBL/GenBank/DDBJ whole genome shotgun (WGS) entry which is preliminary data.</text>
</comment>